<organism evidence="1 2">
    <name type="scientific">Peteryoungia desertarenae</name>
    <dbReference type="NCBI Taxonomy" id="1813451"/>
    <lineage>
        <taxon>Bacteria</taxon>
        <taxon>Pseudomonadati</taxon>
        <taxon>Pseudomonadota</taxon>
        <taxon>Alphaproteobacteria</taxon>
        <taxon>Hyphomicrobiales</taxon>
        <taxon>Rhizobiaceae</taxon>
        <taxon>Peteryoungia</taxon>
    </lineage>
</organism>
<keyword evidence="2" id="KW-1185">Reference proteome</keyword>
<dbReference type="InterPro" id="IPR050678">
    <property type="entry name" value="DNA_Partitioning_ATPase"/>
</dbReference>
<protein>
    <submittedName>
        <fullName evidence="1">ParA family protein</fullName>
    </submittedName>
</protein>
<dbReference type="SUPFAM" id="SSF52540">
    <property type="entry name" value="P-loop containing nucleoside triphosphate hydrolases"/>
    <property type="match status" value="1"/>
</dbReference>
<name>A0ABX6QU65_9HYPH</name>
<dbReference type="InterPro" id="IPR009744">
    <property type="entry name" value="VirC1"/>
</dbReference>
<dbReference type="InterPro" id="IPR027417">
    <property type="entry name" value="P-loop_NTPase"/>
</dbReference>
<dbReference type="Gene3D" id="3.40.50.300">
    <property type="entry name" value="P-loop containing nucleotide triphosphate hydrolases"/>
    <property type="match status" value="1"/>
</dbReference>
<dbReference type="PANTHER" id="PTHR13696">
    <property type="entry name" value="P-LOOP CONTAINING NUCLEOSIDE TRIPHOSPHATE HYDROLASE"/>
    <property type="match status" value="1"/>
</dbReference>
<dbReference type="CDD" id="cd02042">
    <property type="entry name" value="ParAB_family"/>
    <property type="match status" value="1"/>
</dbReference>
<geneLocation type="plasmid" evidence="1 2">
    <name>pPRADMK78_02</name>
</geneLocation>
<evidence type="ECO:0000313" key="1">
    <source>
        <dbReference type="EMBL" id="QLF72054.1"/>
    </source>
</evidence>
<evidence type="ECO:0000313" key="2">
    <source>
        <dbReference type="Proteomes" id="UP000308530"/>
    </source>
</evidence>
<dbReference type="RefSeq" id="WP_171033821.1">
    <property type="nucleotide sequence ID" value="NZ_CP058352.1"/>
</dbReference>
<sequence>MPVISFANPKGGAGKTTSALLLAGELAARGASVAIVDADPERWISQWGALPGKPQNITIISDVTEDSIVDVVEDASMTHQFVIIDLEGTASLMVANAIGMSDFVIIPTQGASMDAKGASKTIRLIRNQSRMAKREIPHAVLLTRVSAAVASRSLRNVRDQLDSAGIDVFTSSIVERAAYRDLLDFGGLLANLDPKQVSNIDKAVQNAMEFTAEVVAKLKAVQAKQGRAA</sequence>
<dbReference type="PIRSF" id="PIRSF009320">
    <property type="entry name" value="Nuc_binding_HP_1000"/>
    <property type="match status" value="1"/>
</dbReference>
<dbReference type="EMBL" id="CP058352">
    <property type="protein sequence ID" value="QLF72054.1"/>
    <property type="molecule type" value="Genomic_DNA"/>
</dbReference>
<dbReference type="PANTHER" id="PTHR13696:SF96">
    <property type="entry name" value="COBQ_COBB_MIND_PARA NUCLEOTIDE BINDING DOMAIN-CONTAINING PROTEIN"/>
    <property type="match status" value="1"/>
</dbReference>
<gene>
    <name evidence="1" type="ORF">FE840_020675</name>
</gene>
<reference evidence="1 2" key="1">
    <citation type="submission" date="2020-06" db="EMBL/GenBank/DDBJ databases">
        <title>Genome sequence of Rhizobium sp strain ADMK78.</title>
        <authorList>
            <person name="Rahi P."/>
        </authorList>
    </citation>
    <scope>NUCLEOTIDE SEQUENCE [LARGE SCALE GENOMIC DNA]</scope>
    <source>
        <strain evidence="1 2">ADMK78</strain>
        <plasmid evidence="1 2">pPRADMK78_02</plasmid>
    </source>
</reference>
<dbReference type="Proteomes" id="UP000308530">
    <property type="component" value="Plasmid pPRADMK78_02"/>
</dbReference>
<keyword evidence="1" id="KW-0614">Plasmid</keyword>
<accession>A0ABX6QU65</accession>
<proteinExistence type="predicted"/>
<dbReference type="Pfam" id="PF07015">
    <property type="entry name" value="VirC1"/>
    <property type="match status" value="1"/>
</dbReference>